<name>A0A9P5WYL3_9AGAR</name>
<feature type="non-terminal residue" evidence="1">
    <location>
        <position position="74"/>
    </location>
</feature>
<reference evidence="1" key="1">
    <citation type="submission" date="2020-11" db="EMBL/GenBank/DDBJ databases">
        <authorList>
            <consortium name="DOE Joint Genome Institute"/>
            <person name="Ahrendt S."/>
            <person name="Riley R."/>
            <person name="Andreopoulos W."/>
            <person name="Labutti K."/>
            <person name="Pangilinan J."/>
            <person name="Ruiz-Duenas F.J."/>
            <person name="Barrasa J.M."/>
            <person name="Sanchez-Garcia M."/>
            <person name="Camarero S."/>
            <person name="Miyauchi S."/>
            <person name="Serrano A."/>
            <person name="Linde D."/>
            <person name="Babiker R."/>
            <person name="Drula E."/>
            <person name="Ayuso-Fernandez I."/>
            <person name="Pacheco R."/>
            <person name="Padilla G."/>
            <person name="Ferreira P."/>
            <person name="Barriuso J."/>
            <person name="Kellner H."/>
            <person name="Castanera R."/>
            <person name="Alfaro M."/>
            <person name="Ramirez L."/>
            <person name="Pisabarro A.G."/>
            <person name="Kuo A."/>
            <person name="Tritt A."/>
            <person name="Lipzen A."/>
            <person name="He G."/>
            <person name="Yan M."/>
            <person name="Ng V."/>
            <person name="Cullen D."/>
            <person name="Martin F."/>
            <person name="Rosso M.-N."/>
            <person name="Henrissat B."/>
            <person name="Hibbett D."/>
            <person name="Martinez A.T."/>
            <person name="Grigoriev I.V."/>
        </authorList>
    </citation>
    <scope>NUCLEOTIDE SEQUENCE</scope>
    <source>
        <strain evidence="1">MF-IS2</strain>
    </source>
</reference>
<dbReference type="Gene3D" id="3.30.70.270">
    <property type="match status" value="1"/>
</dbReference>
<proteinExistence type="predicted"/>
<feature type="non-terminal residue" evidence="1">
    <location>
        <position position="1"/>
    </location>
</feature>
<organism evidence="1 2">
    <name type="scientific">Macrolepiota fuliginosa MF-IS2</name>
    <dbReference type="NCBI Taxonomy" id="1400762"/>
    <lineage>
        <taxon>Eukaryota</taxon>
        <taxon>Fungi</taxon>
        <taxon>Dikarya</taxon>
        <taxon>Basidiomycota</taxon>
        <taxon>Agaricomycotina</taxon>
        <taxon>Agaricomycetes</taxon>
        <taxon>Agaricomycetidae</taxon>
        <taxon>Agaricales</taxon>
        <taxon>Agaricineae</taxon>
        <taxon>Agaricaceae</taxon>
        <taxon>Macrolepiota</taxon>
    </lineage>
</organism>
<comment type="caution">
    <text evidence="1">The sequence shown here is derived from an EMBL/GenBank/DDBJ whole genome shotgun (WGS) entry which is preliminary data.</text>
</comment>
<dbReference type="InterPro" id="IPR043502">
    <property type="entry name" value="DNA/RNA_pol_sf"/>
</dbReference>
<dbReference type="OrthoDB" id="3186349at2759"/>
<dbReference type="EMBL" id="MU152829">
    <property type="protein sequence ID" value="KAF9440127.1"/>
    <property type="molecule type" value="Genomic_DNA"/>
</dbReference>
<sequence length="74" mass="8193">EHVNNLHQVLHRLKSTRATVSAKKLQLCLPEVLVVGKKCTYEGQEPDKGTVEKVLSWPKCQNVPEVRGFLGIGG</sequence>
<gene>
    <name evidence="1" type="ORF">P691DRAFT_635773</name>
</gene>
<accession>A0A9P5WYL3</accession>
<protein>
    <submittedName>
        <fullName evidence="1">Uncharacterized protein</fullName>
    </submittedName>
</protein>
<evidence type="ECO:0000313" key="1">
    <source>
        <dbReference type="EMBL" id="KAF9440127.1"/>
    </source>
</evidence>
<evidence type="ECO:0000313" key="2">
    <source>
        <dbReference type="Proteomes" id="UP000807342"/>
    </source>
</evidence>
<keyword evidence="2" id="KW-1185">Reference proteome</keyword>
<dbReference type="AlphaFoldDB" id="A0A9P5WYL3"/>
<dbReference type="SUPFAM" id="SSF56672">
    <property type="entry name" value="DNA/RNA polymerases"/>
    <property type="match status" value="1"/>
</dbReference>
<dbReference type="Proteomes" id="UP000807342">
    <property type="component" value="Unassembled WGS sequence"/>
</dbReference>
<dbReference type="InterPro" id="IPR043128">
    <property type="entry name" value="Rev_trsase/Diguanyl_cyclase"/>
</dbReference>